<evidence type="ECO:0000256" key="2">
    <source>
        <dbReference type="SAM" id="Phobius"/>
    </source>
</evidence>
<feature type="transmembrane region" description="Helical" evidence="2">
    <location>
        <begin position="88"/>
        <end position="112"/>
    </location>
</feature>
<comment type="caution">
    <text evidence="3">The sequence shown here is derived from an EMBL/GenBank/DDBJ whole genome shotgun (WGS) entry which is preliminary data.</text>
</comment>
<dbReference type="Proteomes" id="UP000751190">
    <property type="component" value="Unassembled WGS sequence"/>
</dbReference>
<keyword evidence="2" id="KW-0812">Transmembrane</keyword>
<evidence type="ECO:0000313" key="3">
    <source>
        <dbReference type="EMBL" id="KAG8465941.1"/>
    </source>
</evidence>
<feature type="compositionally biased region" description="Basic and acidic residues" evidence="1">
    <location>
        <begin position="230"/>
        <end position="251"/>
    </location>
</feature>
<feature type="transmembrane region" description="Helical" evidence="2">
    <location>
        <begin position="176"/>
        <end position="199"/>
    </location>
</feature>
<evidence type="ECO:0000256" key="1">
    <source>
        <dbReference type="SAM" id="MobiDB-lite"/>
    </source>
</evidence>
<accession>A0A8J5XC25</accession>
<reference evidence="3" key="1">
    <citation type="submission" date="2021-05" db="EMBL/GenBank/DDBJ databases">
        <title>The genome of the haptophyte Pavlova lutheri (Diacronema luteri, Pavlovales) - a model for lipid biosynthesis in eukaryotic algae.</title>
        <authorList>
            <person name="Hulatt C.J."/>
            <person name="Posewitz M.C."/>
        </authorList>
    </citation>
    <scope>NUCLEOTIDE SEQUENCE</scope>
    <source>
        <strain evidence="3">NIVA-4/92</strain>
    </source>
</reference>
<feature type="region of interest" description="Disordered" evidence="1">
    <location>
        <begin position="230"/>
        <end position="263"/>
    </location>
</feature>
<keyword evidence="2" id="KW-1133">Transmembrane helix</keyword>
<dbReference type="EMBL" id="JAGTXO010000009">
    <property type="protein sequence ID" value="KAG8465941.1"/>
    <property type="molecule type" value="Genomic_DNA"/>
</dbReference>
<organism evidence="3 4">
    <name type="scientific">Diacronema lutheri</name>
    <name type="common">Unicellular marine alga</name>
    <name type="synonym">Monochrysis lutheri</name>
    <dbReference type="NCBI Taxonomy" id="2081491"/>
    <lineage>
        <taxon>Eukaryota</taxon>
        <taxon>Haptista</taxon>
        <taxon>Haptophyta</taxon>
        <taxon>Pavlovophyceae</taxon>
        <taxon>Pavlovales</taxon>
        <taxon>Pavlovaceae</taxon>
        <taxon>Diacronema</taxon>
    </lineage>
</organism>
<protein>
    <submittedName>
        <fullName evidence="3">Uncharacterized protein</fullName>
    </submittedName>
</protein>
<keyword evidence="4" id="KW-1185">Reference proteome</keyword>
<proteinExistence type="predicted"/>
<feature type="transmembrane region" description="Helical" evidence="2">
    <location>
        <begin position="149"/>
        <end position="170"/>
    </location>
</feature>
<evidence type="ECO:0000313" key="4">
    <source>
        <dbReference type="Proteomes" id="UP000751190"/>
    </source>
</evidence>
<gene>
    <name evidence="3" type="ORF">KFE25_005511</name>
</gene>
<sequence length="263" mass="28863">MAEDRPLVWPPIVLTYGVIVVSLSLLGAFAHLRFALFRQWLAQPINRFWFVWIQVVVCSGGSIAMMLFPGADGVMGWGMLRYDGAFRGPVWIAANEFQTQVIVLCFTLAALVNHPPAIAEAYLSCSPSTEADVARIFPRPLTLAQRRTFLVFANANCVFMYPLTFSTWMIPVERRSFVYTAVFLPLSLGSGIAAGIFLARAQLNTNAGGGAARGATHTVEVQLKRDQSDSLIAGREREQDGFHTPRDDPEGAGRAQPGAVRFL</sequence>
<dbReference type="AlphaFoldDB" id="A0A8J5XC25"/>
<feature type="transmembrane region" description="Helical" evidence="2">
    <location>
        <begin position="48"/>
        <end position="68"/>
    </location>
</feature>
<name>A0A8J5XC25_DIALT</name>
<keyword evidence="2" id="KW-0472">Membrane</keyword>
<feature type="transmembrane region" description="Helical" evidence="2">
    <location>
        <begin position="12"/>
        <end position="36"/>
    </location>
</feature>